<dbReference type="FunFam" id="1.20.200.10:FF:000002">
    <property type="entry name" value="Argininosuccinate lyase"/>
    <property type="match status" value="1"/>
</dbReference>
<dbReference type="InterPro" id="IPR022761">
    <property type="entry name" value="Fumarate_lyase_N"/>
</dbReference>
<dbReference type="PROSITE" id="PS00163">
    <property type="entry name" value="FUMARATE_LYASES"/>
    <property type="match status" value="1"/>
</dbReference>
<dbReference type="InterPro" id="IPR029419">
    <property type="entry name" value="Arg_succ_lyase_C"/>
</dbReference>
<dbReference type="PANTHER" id="PTHR43814">
    <property type="entry name" value="ARGININOSUCCINATE LYASE"/>
    <property type="match status" value="1"/>
</dbReference>
<dbReference type="UniPathway" id="UPA00068">
    <property type="reaction ID" value="UER00114"/>
</dbReference>
<dbReference type="EC" id="4.3.2.1" evidence="2 7"/>
<dbReference type="SUPFAM" id="SSF48557">
    <property type="entry name" value="L-aspartase-like"/>
    <property type="match status" value="1"/>
</dbReference>
<protein>
    <recommendedName>
        <fullName evidence="2 7">Argininosuccinate lyase</fullName>
        <shortName evidence="7">ASAL</shortName>
        <ecNumber evidence="2 7">4.3.2.1</ecNumber>
    </recommendedName>
    <alternativeName>
        <fullName evidence="7">Arginosuccinase</fullName>
    </alternativeName>
</protein>
<evidence type="ECO:0000313" key="11">
    <source>
        <dbReference type="Proteomes" id="UP000235653"/>
    </source>
</evidence>
<dbReference type="PANTHER" id="PTHR43814:SF1">
    <property type="entry name" value="ARGININOSUCCINATE LYASE"/>
    <property type="match status" value="1"/>
</dbReference>
<dbReference type="InterPro" id="IPR000362">
    <property type="entry name" value="Fumarate_lyase_fam"/>
</dbReference>
<name>A0A2P5P5U6_9CHLR</name>
<dbReference type="Pfam" id="PF00206">
    <property type="entry name" value="Lyase_1"/>
    <property type="match status" value="1"/>
</dbReference>
<dbReference type="GO" id="GO:0004056">
    <property type="term" value="F:argininosuccinate lyase activity"/>
    <property type="evidence" value="ECO:0007669"/>
    <property type="project" value="UniProtKB-UniRule"/>
</dbReference>
<dbReference type="NCBIfam" id="TIGR00838">
    <property type="entry name" value="argH"/>
    <property type="match status" value="1"/>
</dbReference>
<dbReference type="Proteomes" id="UP000235653">
    <property type="component" value="Unassembled WGS sequence"/>
</dbReference>
<dbReference type="HAMAP" id="MF_00006">
    <property type="entry name" value="Arg_succ_lyase"/>
    <property type="match status" value="1"/>
</dbReference>
<accession>A0A2P5P5U6</accession>
<dbReference type="Gene3D" id="1.10.275.10">
    <property type="entry name" value="Fumarase/aspartase (N-terminal domain)"/>
    <property type="match status" value="1"/>
</dbReference>
<comment type="subcellular location">
    <subcellularLocation>
        <location evidence="7">Cytoplasm</location>
    </subcellularLocation>
</comment>
<comment type="catalytic activity">
    <reaction evidence="7">
        <text>2-(N(omega)-L-arginino)succinate = fumarate + L-arginine</text>
        <dbReference type="Rhea" id="RHEA:24020"/>
        <dbReference type="ChEBI" id="CHEBI:29806"/>
        <dbReference type="ChEBI" id="CHEBI:32682"/>
        <dbReference type="ChEBI" id="CHEBI:57472"/>
        <dbReference type="EC" id="4.3.2.1"/>
    </reaction>
</comment>
<evidence type="ECO:0000256" key="1">
    <source>
        <dbReference type="ARBA" id="ARBA00004941"/>
    </source>
</evidence>
<evidence type="ECO:0000256" key="3">
    <source>
        <dbReference type="ARBA" id="ARBA00022490"/>
    </source>
</evidence>
<comment type="pathway">
    <text evidence="1 7">Amino-acid biosynthesis; L-arginine biosynthesis; L-arginine from L-ornithine and carbamoyl phosphate: step 3/3.</text>
</comment>
<evidence type="ECO:0000256" key="7">
    <source>
        <dbReference type="HAMAP-Rule" id="MF_00006"/>
    </source>
</evidence>
<evidence type="ECO:0000256" key="5">
    <source>
        <dbReference type="ARBA" id="ARBA00022605"/>
    </source>
</evidence>
<dbReference type="OrthoDB" id="9769623at2"/>
<dbReference type="GO" id="GO:0042450">
    <property type="term" value="P:L-arginine biosynthetic process via ornithine"/>
    <property type="evidence" value="ECO:0007669"/>
    <property type="project" value="UniProtKB-UniRule"/>
</dbReference>
<dbReference type="Pfam" id="PF14698">
    <property type="entry name" value="ASL_C2"/>
    <property type="match status" value="1"/>
</dbReference>
<comment type="similarity">
    <text evidence="7">Belongs to the lyase 1 family. Argininosuccinate lyase subfamily.</text>
</comment>
<proteinExistence type="inferred from homology"/>
<keyword evidence="6 7" id="KW-0456">Lyase</keyword>
<feature type="domain" description="Argininosuccinate lyase C-terminal" evidence="9">
    <location>
        <begin position="363"/>
        <end position="423"/>
    </location>
</feature>
<dbReference type="InterPro" id="IPR008948">
    <property type="entry name" value="L-Aspartase-like"/>
</dbReference>
<evidence type="ECO:0000256" key="2">
    <source>
        <dbReference type="ARBA" id="ARBA00012338"/>
    </source>
</evidence>
<dbReference type="InterPro" id="IPR009049">
    <property type="entry name" value="Argininosuccinate_lyase"/>
</dbReference>
<feature type="domain" description="Fumarate lyase N-terminal" evidence="8">
    <location>
        <begin position="7"/>
        <end position="300"/>
    </location>
</feature>
<keyword evidence="5 7" id="KW-0028">Amino-acid biosynthesis</keyword>
<dbReference type="Gene3D" id="1.10.40.30">
    <property type="entry name" value="Fumarase/aspartase (C-terminal domain)"/>
    <property type="match status" value="1"/>
</dbReference>
<dbReference type="FunFam" id="1.10.275.10:FF:000002">
    <property type="entry name" value="Argininosuccinate lyase"/>
    <property type="match status" value="1"/>
</dbReference>
<keyword evidence="4 7" id="KW-0055">Arginine biosynthesis</keyword>
<dbReference type="GO" id="GO:0005829">
    <property type="term" value="C:cytosol"/>
    <property type="evidence" value="ECO:0007669"/>
    <property type="project" value="TreeGrafter"/>
</dbReference>
<dbReference type="RefSeq" id="WP_102330671.1">
    <property type="nucleotide sequence ID" value="NZ_CP058566.2"/>
</dbReference>
<reference evidence="10 11" key="1">
    <citation type="journal article" date="2017" name="ISME J.">
        <title>Grape pomace compost harbors organohalide-respiring Dehalogenimonas species with novel reductive dehalogenase genes.</title>
        <authorList>
            <person name="Yang Y."/>
            <person name="Higgins S.A."/>
            <person name="Yan J."/>
            <person name="Simsir B."/>
            <person name="Chourey K."/>
            <person name="Iyer R."/>
            <person name="Hettich R.L."/>
            <person name="Baldwin B."/>
            <person name="Ogles D.M."/>
            <person name="Loffler F.E."/>
        </authorList>
    </citation>
    <scope>NUCLEOTIDE SEQUENCE [LARGE SCALE GENOMIC DNA]</scope>
    <source>
        <strain evidence="10 11">GP</strain>
    </source>
</reference>
<keyword evidence="3 7" id="KW-0963">Cytoplasm</keyword>
<evidence type="ECO:0000313" key="10">
    <source>
        <dbReference type="EMBL" id="PPD57660.1"/>
    </source>
</evidence>
<evidence type="ECO:0000259" key="9">
    <source>
        <dbReference type="Pfam" id="PF14698"/>
    </source>
</evidence>
<dbReference type="AlphaFoldDB" id="A0A2P5P5U6"/>
<dbReference type="Gene3D" id="1.20.200.10">
    <property type="entry name" value="Fumarase/aspartase (Central domain)"/>
    <property type="match status" value="1"/>
</dbReference>
<organism evidence="10 11">
    <name type="scientific">Dehalogenimonas etheniformans</name>
    <dbReference type="NCBI Taxonomy" id="1536648"/>
    <lineage>
        <taxon>Bacteria</taxon>
        <taxon>Bacillati</taxon>
        <taxon>Chloroflexota</taxon>
        <taxon>Dehalococcoidia</taxon>
        <taxon>Dehalococcoidales</taxon>
        <taxon>Dehalococcoidaceae</taxon>
        <taxon>Dehalogenimonas</taxon>
    </lineage>
</organism>
<dbReference type="InterPro" id="IPR024083">
    <property type="entry name" value="Fumarase/histidase_N"/>
</dbReference>
<dbReference type="CDD" id="cd01359">
    <property type="entry name" value="Argininosuccinate_lyase"/>
    <property type="match status" value="1"/>
</dbReference>
<evidence type="ECO:0000256" key="6">
    <source>
        <dbReference type="ARBA" id="ARBA00023239"/>
    </source>
</evidence>
<evidence type="ECO:0000259" key="8">
    <source>
        <dbReference type="Pfam" id="PF00206"/>
    </source>
</evidence>
<sequence length="457" mass="51054">MSHVRSRFDKPADEMVVKYTTSLPFDKRLYHEDVRGSIAHARMLAKQGIIPPFDALEIIRGLLEVEIEINDGKFEFKPEMEDIHMAIEARLKEKIGEAAGRLHTARSRNDQVATDLRLYMKDVIIWTLESIKSLQSACVGLAENNPDVIVPGYTHLQPAQPVLLAHHFLAYFEMLQRDKERFTDCLKRTDVLPLGSGALTGVAYNIDRAFVAKELGFSSISRNSLDAVSDRDFVVEYLAAASLTMMHLSRLSEEMVIWSGAEFGFIEMDDAYATGSSIMPQKKNPDVAELCRGKTGRVYGHLLGLLTTLKGLPLAYNRDLQEDKEAIFDATDTLLMSLKVVSGMVETIKIRPEKMLKSVDRSYLLATDLADYLVKKGETFRNAHGIVGRLVSHCIKEGKTFSELPLDEYRRFSPMFDQDVFGITVVTSVDSKNNPGGTARDRVEQALAEAKALLSGS</sequence>
<comment type="caution">
    <text evidence="10">The sequence shown here is derived from an EMBL/GenBank/DDBJ whole genome shotgun (WGS) entry which is preliminary data.</text>
</comment>
<dbReference type="PRINTS" id="PR00145">
    <property type="entry name" value="ARGSUCLYASE"/>
</dbReference>
<gene>
    <name evidence="7 10" type="primary">argH</name>
    <name evidence="10" type="ORF">JP09_007925</name>
</gene>
<dbReference type="InterPro" id="IPR020557">
    <property type="entry name" value="Fumarate_lyase_CS"/>
</dbReference>
<keyword evidence="11" id="KW-1185">Reference proteome</keyword>
<evidence type="ECO:0000256" key="4">
    <source>
        <dbReference type="ARBA" id="ARBA00022571"/>
    </source>
</evidence>
<dbReference type="PRINTS" id="PR00149">
    <property type="entry name" value="FUMRATELYASE"/>
</dbReference>
<dbReference type="EMBL" id="JQAN02000011">
    <property type="protein sequence ID" value="PPD57660.1"/>
    <property type="molecule type" value="Genomic_DNA"/>
</dbReference>
<dbReference type="FunFam" id="1.10.40.30:FF:000001">
    <property type="entry name" value="Argininosuccinate lyase"/>
    <property type="match status" value="1"/>
</dbReference>